<evidence type="ECO:0000313" key="4">
    <source>
        <dbReference type="Proteomes" id="UP001055108"/>
    </source>
</evidence>
<comment type="caution">
    <text evidence="3">The sequence shown here is derived from an EMBL/GenBank/DDBJ whole genome shotgun (WGS) entry which is preliminary data.</text>
</comment>
<proteinExistence type="predicted"/>
<name>A0AA37HXI7_9HYPH</name>
<feature type="region of interest" description="Disordered" evidence="1">
    <location>
        <begin position="25"/>
        <end position="59"/>
    </location>
</feature>
<feature type="compositionally biased region" description="Gly residues" evidence="1">
    <location>
        <begin position="25"/>
        <end position="38"/>
    </location>
</feature>
<dbReference type="Proteomes" id="UP001055108">
    <property type="component" value="Unassembled WGS sequence"/>
</dbReference>
<protein>
    <submittedName>
        <fullName evidence="3">Uncharacterized protein</fullName>
    </submittedName>
</protein>
<evidence type="ECO:0000313" key="3">
    <source>
        <dbReference type="EMBL" id="GJD81847.1"/>
    </source>
</evidence>
<keyword evidence="2" id="KW-0732">Signal</keyword>
<reference evidence="3" key="1">
    <citation type="journal article" date="2016" name="Front. Microbiol.">
        <title>Genome Sequence of the Piezophilic, Mesophilic Sulfate-Reducing Bacterium Desulfovibrio indicus J2T.</title>
        <authorList>
            <person name="Cao J."/>
            <person name="Maignien L."/>
            <person name="Shao Z."/>
            <person name="Alain K."/>
            <person name="Jebbar M."/>
        </authorList>
    </citation>
    <scope>NUCLEOTIDE SEQUENCE</scope>
    <source>
        <strain evidence="3">NBRC 103626</strain>
    </source>
</reference>
<gene>
    <name evidence="3" type="ORF">NBEOAGPD_5101</name>
</gene>
<dbReference type="EMBL" id="BPQM01000165">
    <property type="protein sequence ID" value="GJD81847.1"/>
    <property type="molecule type" value="Genomic_DNA"/>
</dbReference>
<sequence>MMKRIVTTAVMAAALGLPLAAQAGEGGGGERMVAGGGHMSSFVNDPYHDPRSSYSQRRGTGQLLGAPMLHEPAPVIARRNVVSPSWAAGSSKRPAR</sequence>
<reference evidence="3" key="2">
    <citation type="submission" date="2021-08" db="EMBL/GenBank/DDBJ databases">
        <authorList>
            <person name="Tani A."/>
            <person name="Ola A."/>
            <person name="Ogura Y."/>
            <person name="Katsura K."/>
            <person name="Hayashi T."/>
        </authorList>
    </citation>
    <scope>NUCLEOTIDE SEQUENCE</scope>
    <source>
        <strain evidence="3">NBRC 103626</strain>
    </source>
</reference>
<organism evidence="3 4">
    <name type="scientific">Methylobacterium gregans</name>
    <dbReference type="NCBI Taxonomy" id="374424"/>
    <lineage>
        <taxon>Bacteria</taxon>
        <taxon>Pseudomonadati</taxon>
        <taxon>Pseudomonadota</taxon>
        <taxon>Alphaproteobacteria</taxon>
        <taxon>Hyphomicrobiales</taxon>
        <taxon>Methylobacteriaceae</taxon>
        <taxon>Methylobacterium</taxon>
    </lineage>
</organism>
<accession>A0AA37HXI7</accession>
<feature type="signal peptide" evidence="2">
    <location>
        <begin position="1"/>
        <end position="23"/>
    </location>
</feature>
<evidence type="ECO:0000256" key="2">
    <source>
        <dbReference type="SAM" id="SignalP"/>
    </source>
</evidence>
<evidence type="ECO:0000256" key="1">
    <source>
        <dbReference type="SAM" id="MobiDB-lite"/>
    </source>
</evidence>
<dbReference type="AlphaFoldDB" id="A0AA37HXI7"/>
<feature type="chain" id="PRO_5041413388" evidence="2">
    <location>
        <begin position="24"/>
        <end position="96"/>
    </location>
</feature>
<keyword evidence="4" id="KW-1185">Reference proteome</keyword>